<evidence type="ECO:0000313" key="2">
    <source>
        <dbReference type="Proteomes" id="UP000252731"/>
    </source>
</evidence>
<dbReference type="EMBL" id="QNSF01000034">
    <property type="protein sequence ID" value="RBP86064.1"/>
    <property type="molecule type" value="Genomic_DNA"/>
</dbReference>
<sequence>MGCGWDAKSLRVTSDTFYRENVHREKNILVIHKYETKISVIQNRMHLIEDDRENGVLYWLL</sequence>
<keyword evidence="2" id="KW-1185">Reference proteome</keyword>
<protein>
    <submittedName>
        <fullName evidence="1">Uncharacterized protein</fullName>
    </submittedName>
</protein>
<proteinExistence type="predicted"/>
<name>A0A366JI75_CYTFI</name>
<comment type="caution">
    <text evidence="1">The sequence shown here is derived from an EMBL/GenBank/DDBJ whole genome shotgun (WGS) entry which is preliminary data.</text>
</comment>
<dbReference type="Proteomes" id="UP000252731">
    <property type="component" value="Unassembled WGS sequence"/>
</dbReference>
<dbReference type="AlphaFoldDB" id="A0A366JI75"/>
<gene>
    <name evidence="1" type="ORF">DFO70_13412</name>
</gene>
<organism evidence="1 2">
    <name type="scientific">Cytobacillus firmus</name>
    <name type="common">Bacillus firmus</name>
    <dbReference type="NCBI Taxonomy" id="1399"/>
    <lineage>
        <taxon>Bacteria</taxon>
        <taxon>Bacillati</taxon>
        <taxon>Bacillota</taxon>
        <taxon>Bacilli</taxon>
        <taxon>Bacillales</taxon>
        <taxon>Bacillaceae</taxon>
        <taxon>Cytobacillus</taxon>
    </lineage>
</organism>
<reference evidence="1 2" key="1">
    <citation type="submission" date="2018-06" db="EMBL/GenBank/DDBJ databases">
        <title>Freshwater and sediment microbial communities from various areas in North America, analyzing microbe dynamics in response to fracking.</title>
        <authorList>
            <person name="Lamendella R."/>
        </authorList>
    </citation>
    <scope>NUCLEOTIDE SEQUENCE [LARGE SCALE GENOMIC DNA]</scope>
    <source>
        <strain evidence="1 2">14_TX</strain>
    </source>
</reference>
<evidence type="ECO:0000313" key="1">
    <source>
        <dbReference type="EMBL" id="RBP86064.1"/>
    </source>
</evidence>
<accession>A0A366JI75</accession>